<protein>
    <submittedName>
        <fullName evidence="1">Uncharacterized protein</fullName>
    </submittedName>
</protein>
<sequence length="201" mass="21941">MPSWVACSSPCEIRVLGWLQLISNGCSRRSTRRSQAVWGWGCRSAVRSSKRGADDCGQARTFPAAPSFNSLSLPIQILRSDRRAGALRLSIAAFIFATYSNEWLGRAGKTISISSDRRPQDACRSADRHKTLTRRSRLLQFPSGPMPAWTCAAECEAILEVIALTHGEVVKNDVSVQTELEGDYRAADRRNNGASSLGVAA</sequence>
<proteinExistence type="predicted"/>
<evidence type="ECO:0000313" key="1">
    <source>
        <dbReference type="EMBL" id="CAH2408316.1"/>
    </source>
</evidence>
<comment type="caution">
    <text evidence="1">The sequence shown here is derived from an EMBL/GenBank/DDBJ whole genome shotgun (WGS) entry which is preliminary data.</text>
</comment>
<dbReference type="Proteomes" id="UP001153050">
    <property type="component" value="Unassembled WGS sequence"/>
</dbReference>
<organism evidence="1 2">
    <name type="scientific">Mesorhizobium escarrei</name>
    <dbReference type="NCBI Taxonomy" id="666018"/>
    <lineage>
        <taxon>Bacteria</taxon>
        <taxon>Pseudomonadati</taxon>
        <taxon>Pseudomonadota</taxon>
        <taxon>Alphaproteobacteria</taxon>
        <taxon>Hyphomicrobiales</taxon>
        <taxon>Phyllobacteriaceae</taxon>
        <taxon>Mesorhizobium</taxon>
    </lineage>
</organism>
<accession>A0ABN8KFN9</accession>
<gene>
    <name evidence="1" type="ORF">MES5069_680026</name>
</gene>
<name>A0ABN8KFN9_9HYPH</name>
<keyword evidence="2" id="KW-1185">Reference proteome</keyword>
<reference evidence="1 2" key="1">
    <citation type="submission" date="2022-03" db="EMBL/GenBank/DDBJ databases">
        <authorList>
            <person name="Brunel B."/>
        </authorList>
    </citation>
    <scope>NUCLEOTIDE SEQUENCE [LARGE SCALE GENOMIC DNA]</scope>
    <source>
        <strain evidence="1">STM5069sample</strain>
    </source>
</reference>
<dbReference type="EMBL" id="CAKXZT010000166">
    <property type="protein sequence ID" value="CAH2408316.1"/>
    <property type="molecule type" value="Genomic_DNA"/>
</dbReference>
<evidence type="ECO:0000313" key="2">
    <source>
        <dbReference type="Proteomes" id="UP001153050"/>
    </source>
</evidence>